<feature type="compositionally biased region" description="Low complexity" evidence="1">
    <location>
        <begin position="10"/>
        <end position="24"/>
    </location>
</feature>
<feature type="compositionally biased region" description="Basic residues" evidence="1">
    <location>
        <begin position="862"/>
        <end position="871"/>
    </location>
</feature>
<reference evidence="2 3" key="1">
    <citation type="submission" date="2020-02" db="EMBL/GenBank/DDBJ databases">
        <authorList>
            <person name="Ferguson B K."/>
        </authorList>
    </citation>
    <scope>NUCLEOTIDE SEQUENCE [LARGE SCALE GENOMIC DNA]</scope>
</reference>
<feature type="region of interest" description="Disordered" evidence="1">
    <location>
        <begin position="1047"/>
        <end position="1107"/>
    </location>
</feature>
<organism evidence="2 3">
    <name type="scientific">Nesidiocoris tenuis</name>
    <dbReference type="NCBI Taxonomy" id="355587"/>
    <lineage>
        <taxon>Eukaryota</taxon>
        <taxon>Metazoa</taxon>
        <taxon>Ecdysozoa</taxon>
        <taxon>Arthropoda</taxon>
        <taxon>Hexapoda</taxon>
        <taxon>Insecta</taxon>
        <taxon>Pterygota</taxon>
        <taxon>Neoptera</taxon>
        <taxon>Paraneoptera</taxon>
        <taxon>Hemiptera</taxon>
        <taxon>Heteroptera</taxon>
        <taxon>Panheteroptera</taxon>
        <taxon>Cimicomorpha</taxon>
        <taxon>Miridae</taxon>
        <taxon>Dicyphina</taxon>
        <taxon>Nesidiocoris</taxon>
    </lineage>
</organism>
<feature type="compositionally biased region" description="Polar residues" evidence="1">
    <location>
        <begin position="545"/>
        <end position="556"/>
    </location>
</feature>
<accession>A0A6H5GPQ3</accession>
<sequence length="1223" mass="135506">MGSAFFKRYNNTTNSSSNANKTATPGQPPLATSVPIKEKKPITPVTPLTQFQRHVPPLNPSNVALSRTLPFAAFCTDSDEPWGFAALKAASPQALTPAPKKKKEVQTSPSCSPLSFNNNRISPSSLVKFAVNSKAAEAHQRLLAGVRPAVKGKECPNRPVNRPPKLLIPSRSFPSRPAMDQPNLVTSSLYTWSQKKLPMFVVMKKFLLLVQQTFQGCLAVVQLLSSSALSISLLGILRLSLKNTPGCSPTCSSRLRISLLPHHRQGFLESPPRNPTLRRKIQLKKLPSRLIQKGLLKGNPKIRLQRLKSLLKLQKSSAEVRGGVRLRNVHTRNWRRMISKLPKKRSLQAQETPKAKKDVKPANSNTRSSRSSVANESRRSSDRIKIEDVEVKMEVDSPAADDAVVNDSVADSPLVTADEPPAKKRRGWISGVPRKGYVPKATGGKAKTKIVRKWGVKPRKRRPVRKDKEADAEEKAAEDKATEDVTEQEEIQESEAVTENGPQSSEVDEGAQPQSPPKEASDTSSESSSEDENPPPKKSPPPAFSHQQNNLPTPAENNVRREEEPLRAEQRVPTFEPPVLIPLVDPNRHPGLPMPDVAKKPDQPPVLEQSRPFEPMNSTRDVQESRKGHEQSCSKRVKSNSDPDARKNFLQPSNEVDARKNFAQQNSEAEARKNFMHQQNSEAEARKNFLQQQNSEAEARKNFLQQQELLKKSYEQHHQEMMKKSLELMELQKKGYDPLGFSESQKRAFELISSQEQHKKRLEHASSMMDSHKKVFEPLPLPLPSSPMVDHLRKSFDPIGHSRMDAKPQEPPSMEATRKLIQPLGHDQVDLTHTDDSRSPAPPVKSLAPNPHTPPPPVLDSHHHHSHHLHHGKEEEKKSMNMPARSPYPDLKAHQERYNTSSTSSSSMKDKKDRKSHHSTSSNLNEDSKQSHRHSDVPQLQSKQPDISGMYPNESPHPLSHSYPVPDLDLENTRSLMDAQAQAAAEQQRQLQYSDCAQQGLAVLHHLSQHTPPPHMHLGMQTQQGRLGPSPGSCSVPSPNFYLQNVAAASGTPSGPHGPPPPPHSSLAKLQQLTNGLEGTQVMGGGTPPPTPPSHSTPPPPNNHYHKFYQTQRHPTIQPGTGHNMLPYQSFANGGPTYGPPQAPGRSSAPTGYPGASFMNQGGPPPPPSIQMQMMQPPQYPGAPDPSQQNSINHWCQRKIDNKRDDLSSDRSAPEPAKILSNH</sequence>
<evidence type="ECO:0000313" key="2">
    <source>
        <dbReference type="EMBL" id="CAB0005472.1"/>
    </source>
</evidence>
<feature type="compositionally biased region" description="Basic and acidic residues" evidence="1">
    <location>
        <begin position="790"/>
        <end position="808"/>
    </location>
</feature>
<feature type="compositionally biased region" description="Basic and acidic residues" evidence="1">
    <location>
        <begin position="1198"/>
        <end position="1213"/>
    </location>
</feature>
<feature type="compositionally biased region" description="Basic and acidic residues" evidence="1">
    <location>
        <begin position="558"/>
        <end position="570"/>
    </location>
</feature>
<feature type="compositionally biased region" description="Polar residues" evidence="1">
    <location>
        <begin position="362"/>
        <end position="375"/>
    </location>
</feature>
<feature type="compositionally biased region" description="Basic and acidic residues" evidence="1">
    <location>
        <begin position="621"/>
        <end position="647"/>
    </location>
</feature>
<protein>
    <submittedName>
        <fullName evidence="2">Uncharacterized protein</fullName>
    </submittedName>
</protein>
<evidence type="ECO:0000256" key="1">
    <source>
        <dbReference type="SAM" id="MobiDB-lite"/>
    </source>
</evidence>
<keyword evidence="3" id="KW-1185">Reference proteome</keyword>
<feature type="compositionally biased region" description="Pro residues" evidence="1">
    <location>
        <begin position="1087"/>
        <end position="1102"/>
    </location>
</feature>
<name>A0A6H5GPQ3_9HEMI</name>
<feature type="compositionally biased region" description="Basic residues" evidence="1">
    <location>
        <begin position="446"/>
        <end position="465"/>
    </location>
</feature>
<evidence type="ECO:0000313" key="3">
    <source>
        <dbReference type="Proteomes" id="UP000479000"/>
    </source>
</evidence>
<feature type="compositionally biased region" description="Polar residues" evidence="1">
    <location>
        <begin position="495"/>
        <end position="505"/>
    </location>
</feature>
<feature type="compositionally biased region" description="Basic and acidic residues" evidence="1">
    <location>
        <begin position="376"/>
        <end position="385"/>
    </location>
</feature>
<feature type="compositionally biased region" description="Acidic residues" evidence="1">
    <location>
        <begin position="484"/>
        <end position="493"/>
    </location>
</feature>
<feature type="region of interest" description="Disordered" evidence="1">
    <location>
        <begin position="829"/>
        <end position="969"/>
    </location>
</feature>
<feature type="compositionally biased region" description="Basic and acidic residues" evidence="1">
    <location>
        <begin position="466"/>
        <end position="483"/>
    </location>
</feature>
<feature type="region of interest" description="Disordered" evidence="1">
    <location>
        <begin position="1131"/>
        <end position="1223"/>
    </location>
</feature>
<feature type="region of interest" description="Disordered" evidence="1">
    <location>
        <begin position="1"/>
        <end position="39"/>
    </location>
</feature>
<feature type="region of interest" description="Disordered" evidence="1">
    <location>
        <begin position="779"/>
        <end position="814"/>
    </location>
</feature>
<proteinExistence type="predicted"/>
<dbReference type="EMBL" id="CADCXU010016464">
    <property type="protein sequence ID" value="CAB0005472.1"/>
    <property type="molecule type" value="Genomic_DNA"/>
</dbReference>
<feature type="region of interest" description="Disordered" evidence="1">
    <location>
        <begin position="339"/>
        <end position="385"/>
    </location>
</feature>
<feature type="compositionally biased region" description="Basic and acidic residues" evidence="1">
    <location>
        <begin position="926"/>
        <end position="936"/>
    </location>
</feature>
<gene>
    <name evidence="2" type="ORF">NTEN_LOCUS10949</name>
</gene>
<dbReference type="Proteomes" id="UP000479000">
    <property type="component" value="Unassembled WGS sequence"/>
</dbReference>
<feature type="compositionally biased region" description="Polar residues" evidence="1">
    <location>
        <begin position="1068"/>
        <end position="1078"/>
    </location>
</feature>
<dbReference type="AlphaFoldDB" id="A0A6H5GPQ3"/>
<feature type="region of interest" description="Disordered" evidence="1">
    <location>
        <begin position="95"/>
        <end position="114"/>
    </location>
</feature>
<feature type="compositionally biased region" description="Low complexity" evidence="1">
    <location>
        <begin position="397"/>
        <end position="413"/>
    </location>
</feature>
<feature type="compositionally biased region" description="Basic and acidic residues" evidence="1">
    <location>
        <begin position="829"/>
        <end position="838"/>
    </location>
</feature>
<feature type="region of interest" description="Disordered" evidence="1">
    <location>
        <begin position="397"/>
        <end position="696"/>
    </location>
</feature>